<evidence type="ECO:0000313" key="1">
    <source>
        <dbReference type="EMBL" id="TLP57486.1"/>
    </source>
</evidence>
<accession>A0ABY2UPY4</accession>
<protein>
    <submittedName>
        <fullName evidence="1">Uncharacterized protein</fullName>
    </submittedName>
</protein>
<reference evidence="1 2" key="1">
    <citation type="submission" date="2019-05" db="EMBL/GenBank/DDBJ databases">
        <title>Draft genome sequence of Pelagicola sp. DSW4-44.</title>
        <authorList>
            <person name="Oh J."/>
        </authorList>
    </citation>
    <scope>NUCLEOTIDE SEQUENCE [LARGE SCALE GENOMIC DNA]</scope>
    <source>
        <strain evidence="1 2">DSW4-44</strain>
    </source>
</reference>
<organism evidence="1 2">
    <name type="scientific">Parasedimentitalea maritima</name>
    <dbReference type="NCBI Taxonomy" id="2578117"/>
    <lineage>
        <taxon>Bacteria</taxon>
        <taxon>Pseudomonadati</taxon>
        <taxon>Pseudomonadota</taxon>
        <taxon>Alphaproteobacteria</taxon>
        <taxon>Rhodobacterales</taxon>
        <taxon>Paracoccaceae</taxon>
        <taxon>Parasedimentitalea</taxon>
    </lineage>
</organism>
<evidence type="ECO:0000313" key="2">
    <source>
        <dbReference type="Proteomes" id="UP000305041"/>
    </source>
</evidence>
<name>A0ABY2UPY4_9RHOB</name>
<dbReference type="EMBL" id="VAUA01000011">
    <property type="protein sequence ID" value="TLP57486.1"/>
    <property type="molecule type" value="Genomic_DNA"/>
</dbReference>
<dbReference type="RefSeq" id="WP_138164718.1">
    <property type="nucleotide sequence ID" value="NZ_VAUA01000011.1"/>
</dbReference>
<gene>
    <name evidence="1" type="ORF">FEE96_19055</name>
</gene>
<proteinExistence type="predicted"/>
<keyword evidence="2" id="KW-1185">Reference proteome</keyword>
<dbReference type="Proteomes" id="UP000305041">
    <property type="component" value="Unassembled WGS sequence"/>
</dbReference>
<comment type="caution">
    <text evidence="1">The sequence shown here is derived from an EMBL/GenBank/DDBJ whole genome shotgun (WGS) entry which is preliminary data.</text>
</comment>
<sequence>MKVDELKLELNAALGTTQVASLCVQLIDQLVHLDDAHGQMLTYTSLQKLLNYPEIDTPLVSAVHFLTSSRYALLEAHGQLIDDDGDEYPLEDVDFNEVLKSGFLVHPGTGEIVIDAKDKVMPYFALSLPKGLEWAPK</sequence>